<proteinExistence type="predicted"/>
<reference evidence="4" key="1">
    <citation type="submission" date="2016-04" db="EMBL/GenBank/DDBJ databases">
        <authorList>
            <person name="Lyu Z."/>
            <person name="Lyu W."/>
        </authorList>
    </citation>
    <scope>NUCLEOTIDE SEQUENCE [LARGE SCALE GENOMIC DNA]</scope>
    <source>
        <strain evidence="4">C44</strain>
    </source>
</reference>
<keyword evidence="2" id="KW-0446">Lipid-binding</keyword>
<dbReference type="InterPro" id="IPR050270">
    <property type="entry name" value="DegV_domain_contain"/>
</dbReference>
<protein>
    <submittedName>
        <fullName evidence="3">Fatty acid-binding protein DegV</fullName>
    </submittedName>
</protein>
<evidence type="ECO:0000313" key="3">
    <source>
        <dbReference type="EMBL" id="OAS83895.1"/>
    </source>
</evidence>
<evidence type="ECO:0000313" key="4">
    <source>
        <dbReference type="Proteomes" id="UP000078534"/>
    </source>
</evidence>
<comment type="function">
    <text evidence="1">May bind long-chain fatty acids, such as palmitate, and may play a role in lipid transport or fatty acid metabolism.</text>
</comment>
<organism evidence="3 4">
    <name type="scientific">Metabacillus litoralis</name>
    <dbReference type="NCBI Taxonomy" id="152268"/>
    <lineage>
        <taxon>Bacteria</taxon>
        <taxon>Bacillati</taxon>
        <taxon>Bacillota</taxon>
        <taxon>Bacilli</taxon>
        <taxon>Bacillales</taxon>
        <taxon>Bacillaceae</taxon>
        <taxon>Metabacillus</taxon>
    </lineage>
</organism>
<dbReference type="OrthoDB" id="9780660at2"/>
<dbReference type="AlphaFoldDB" id="A0A179SQF1"/>
<gene>
    <name evidence="3" type="ORF">A6K24_07235</name>
</gene>
<dbReference type="Proteomes" id="UP000078534">
    <property type="component" value="Unassembled WGS sequence"/>
</dbReference>
<dbReference type="PANTHER" id="PTHR33434">
    <property type="entry name" value="DEGV DOMAIN-CONTAINING PROTEIN DR_1986-RELATED"/>
    <property type="match status" value="1"/>
</dbReference>
<dbReference type="Gene3D" id="3.40.50.10170">
    <property type="match status" value="1"/>
</dbReference>
<accession>A0A179SQF1</accession>
<dbReference type="NCBIfam" id="TIGR00762">
    <property type="entry name" value="DegV"/>
    <property type="match status" value="1"/>
</dbReference>
<dbReference type="InterPro" id="IPR043168">
    <property type="entry name" value="DegV_C"/>
</dbReference>
<dbReference type="SUPFAM" id="SSF82549">
    <property type="entry name" value="DAK1/DegV-like"/>
    <property type="match status" value="1"/>
</dbReference>
<dbReference type="PROSITE" id="PS51482">
    <property type="entry name" value="DEGV"/>
    <property type="match status" value="1"/>
</dbReference>
<dbReference type="STRING" id="152268.A6K24_07235"/>
<dbReference type="EMBL" id="LWSG01000034">
    <property type="protein sequence ID" value="OAS83895.1"/>
    <property type="molecule type" value="Genomic_DNA"/>
</dbReference>
<evidence type="ECO:0000256" key="2">
    <source>
        <dbReference type="ARBA" id="ARBA00023121"/>
    </source>
</evidence>
<dbReference type="PANTHER" id="PTHR33434:SF3">
    <property type="entry name" value="DEGV DOMAIN-CONTAINING PROTEIN YITS"/>
    <property type="match status" value="1"/>
</dbReference>
<evidence type="ECO:0000256" key="1">
    <source>
        <dbReference type="ARBA" id="ARBA00003238"/>
    </source>
</evidence>
<keyword evidence="4" id="KW-1185">Reference proteome</keyword>
<comment type="caution">
    <text evidence="3">The sequence shown here is derived from an EMBL/GenBank/DDBJ whole genome shotgun (WGS) entry which is preliminary data.</text>
</comment>
<dbReference type="GO" id="GO:0008289">
    <property type="term" value="F:lipid binding"/>
    <property type="evidence" value="ECO:0007669"/>
    <property type="project" value="UniProtKB-KW"/>
</dbReference>
<dbReference type="Gene3D" id="3.30.1180.10">
    <property type="match status" value="1"/>
</dbReference>
<dbReference type="InterPro" id="IPR003797">
    <property type="entry name" value="DegV"/>
</dbReference>
<dbReference type="RefSeq" id="WP_066336417.1">
    <property type="nucleotide sequence ID" value="NZ_LWSG01000034.1"/>
</dbReference>
<name>A0A179SQF1_9BACI</name>
<dbReference type="Pfam" id="PF02645">
    <property type="entry name" value="DegV"/>
    <property type="match status" value="1"/>
</dbReference>
<sequence length="285" mass="31539">MNVHILADSACDLPLDYFEEHSISFLPLSVDIKGEQLQDQIEIKPKQLYNAMREGAVVKTSQPSPLLIKESFTDLANKGIPSLYVAFSSELSGTYQTAMMIRNEVLEEFPSFELAIIDTKCASLGHGLAVRYAADLAESGKSLSEIETAVKNYCLKMEHIFTVDNLEYLARGGRISKASAFVGGLLNIKPLLHVEDGKLIPLEKIRGRKKVFRRIIEIMSERGVNLQNQTIAISHGDDEEAAYEMKALIEKEFSPNEVYINYVGAVVGAHAGPGTLAIFFLNDEL</sequence>